<evidence type="ECO:0000313" key="3">
    <source>
        <dbReference type="EMBL" id="XDT73227.1"/>
    </source>
</evidence>
<dbReference type="InterPro" id="IPR027417">
    <property type="entry name" value="P-loop_NTPase"/>
</dbReference>
<sequence>MYLPVRELVTCDTGMLEGLESLDLLCIDDLDALSEPSLGESWQQAFFHLFNRCREAGCRWLVSAAVSPRELPLTLPDLVSRMQWGIVRQVPRLDEDSMFAFWTERARERGIVIDDEVRQFIMRRATRDLPALLHLLDELDHLSLAEQRRITVPFIKKVTGW</sequence>
<reference evidence="3" key="1">
    <citation type="submission" date="2024-05" db="EMBL/GenBank/DDBJ databases">
        <title>Genome sequencing of novel strain.</title>
        <authorList>
            <person name="Ganbat D."/>
            <person name="Ganbat S."/>
            <person name="Lee S.-J."/>
        </authorList>
    </citation>
    <scope>NUCLEOTIDE SEQUENCE</scope>
    <source>
        <strain evidence="3">SMD15-11</strain>
    </source>
</reference>
<dbReference type="PANTHER" id="PTHR30050">
    <property type="entry name" value="CHROMOSOMAL REPLICATION INITIATOR PROTEIN DNAA"/>
    <property type="match status" value="1"/>
</dbReference>
<accession>A0AB39UYY9</accession>
<dbReference type="RefSeq" id="WP_369602221.1">
    <property type="nucleotide sequence ID" value="NZ_CP154858.1"/>
</dbReference>
<evidence type="ECO:0000259" key="1">
    <source>
        <dbReference type="Pfam" id="PF00308"/>
    </source>
</evidence>
<dbReference type="EMBL" id="CP154858">
    <property type="protein sequence ID" value="XDT73227.1"/>
    <property type="molecule type" value="Genomic_DNA"/>
</dbReference>
<dbReference type="PANTHER" id="PTHR30050:SF5">
    <property type="entry name" value="DNAA REGULATORY INACTIVATOR HDA"/>
    <property type="match status" value="1"/>
</dbReference>
<evidence type="ECO:0000259" key="2">
    <source>
        <dbReference type="Pfam" id="PF22688"/>
    </source>
</evidence>
<protein>
    <submittedName>
        <fullName evidence="3">DnaA/Hda family protein</fullName>
    </submittedName>
</protein>
<feature type="domain" description="Hda lid" evidence="2">
    <location>
        <begin position="100"/>
        <end position="158"/>
    </location>
</feature>
<dbReference type="SUPFAM" id="SSF52540">
    <property type="entry name" value="P-loop containing nucleoside triphosphate hydrolases"/>
    <property type="match status" value="1"/>
</dbReference>
<dbReference type="Gene3D" id="3.40.50.300">
    <property type="entry name" value="P-loop containing nucleotide triphosphate hydrolases"/>
    <property type="match status" value="1"/>
</dbReference>
<dbReference type="AlphaFoldDB" id="A0AB39UYY9"/>
<dbReference type="KEGG" id="tcd:AAIA72_04430"/>
<dbReference type="GO" id="GO:0032297">
    <property type="term" value="P:negative regulation of DNA-templated DNA replication initiation"/>
    <property type="evidence" value="ECO:0007669"/>
    <property type="project" value="TreeGrafter"/>
</dbReference>
<dbReference type="InterPro" id="IPR013317">
    <property type="entry name" value="DnaA_dom"/>
</dbReference>
<proteinExistence type="predicted"/>
<dbReference type="InterPro" id="IPR055199">
    <property type="entry name" value="Hda_lid"/>
</dbReference>
<name>A0AB39UYY9_9GAMM</name>
<organism evidence="3">
    <name type="scientific">Thermohahella caldifontis</name>
    <dbReference type="NCBI Taxonomy" id="3142973"/>
    <lineage>
        <taxon>Bacteria</taxon>
        <taxon>Pseudomonadati</taxon>
        <taxon>Pseudomonadota</taxon>
        <taxon>Gammaproteobacteria</taxon>
        <taxon>Oceanospirillales</taxon>
        <taxon>Hahellaceae</taxon>
        <taxon>Thermohahella</taxon>
    </lineage>
</organism>
<feature type="domain" description="Chromosomal replication initiator protein DnaA ATPAse" evidence="1">
    <location>
        <begin position="19"/>
        <end position="87"/>
    </location>
</feature>
<dbReference type="Gene3D" id="1.10.8.60">
    <property type="match status" value="1"/>
</dbReference>
<dbReference type="Pfam" id="PF00308">
    <property type="entry name" value="Bac_DnaA"/>
    <property type="match status" value="1"/>
</dbReference>
<gene>
    <name evidence="3" type="ORF">AAIA72_04430</name>
</gene>
<dbReference type="Pfam" id="PF22688">
    <property type="entry name" value="Hda_lid"/>
    <property type="match status" value="1"/>
</dbReference>
<dbReference type="GO" id="GO:0006270">
    <property type="term" value="P:DNA replication initiation"/>
    <property type="evidence" value="ECO:0007669"/>
    <property type="project" value="TreeGrafter"/>
</dbReference>